<dbReference type="SUPFAM" id="SSF53474">
    <property type="entry name" value="alpha/beta-Hydrolases"/>
    <property type="match status" value="1"/>
</dbReference>
<protein>
    <submittedName>
        <fullName evidence="5">Dienelactone hydrolase</fullName>
    </submittedName>
</protein>
<keyword evidence="1 5" id="KW-0378">Hydrolase</keyword>
<evidence type="ECO:0000313" key="5">
    <source>
        <dbReference type="EMBL" id="QJQ03833.1"/>
    </source>
</evidence>
<dbReference type="EMBL" id="CP008956">
    <property type="protein sequence ID" value="QJQ03833.1"/>
    <property type="molecule type" value="Genomic_DNA"/>
</dbReference>
<keyword evidence="3" id="KW-0443">Lipid metabolism</keyword>
<proteinExistence type="predicted"/>
<evidence type="ECO:0000256" key="3">
    <source>
        <dbReference type="ARBA" id="ARBA00023098"/>
    </source>
</evidence>
<evidence type="ECO:0000256" key="2">
    <source>
        <dbReference type="ARBA" id="ARBA00022963"/>
    </source>
</evidence>
<feature type="signal peptide" evidence="4">
    <location>
        <begin position="1"/>
        <end position="19"/>
    </location>
</feature>
<organism evidence="5 6">
    <name type="scientific">Herbaspirillum rubrisubalbicans Os34</name>
    <dbReference type="NCBI Taxonomy" id="1235827"/>
    <lineage>
        <taxon>Bacteria</taxon>
        <taxon>Pseudomonadati</taxon>
        <taxon>Pseudomonadota</taxon>
        <taxon>Betaproteobacteria</taxon>
        <taxon>Burkholderiales</taxon>
        <taxon>Oxalobacteraceae</taxon>
        <taxon>Herbaspirillum</taxon>
    </lineage>
</organism>
<dbReference type="Gene3D" id="3.40.50.1820">
    <property type="entry name" value="alpha/beta hydrolase"/>
    <property type="match status" value="1"/>
</dbReference>
<keyword evidence="4" id="KW-0732">Signal</keyword>
<name>A0A6M4A094_9BURK</name>
<dbReference type="InterPro" id="IPR016986">
    <property type="entry name" value="UCP031982_abhydr"/>
</dbReference>
<dbReference type="GO" id="GO:0003847">
    <property type="term" value="F:1-alkyl-2-acetylglycerophosphocholine esterase activity"/>
    <property type="evidence" value="ECO:0007669"/>
    <property type="project" value="TreeGrafter"/>
</dbReference>
<dbReference type="AlphaFoldDB" id="A0A6M4A094"/>
<dbReference type="GO" id="GO:0016042">
    <property type="term" value="P:lipid catabolic process"/>
    <property type="evidence" value="ECO:0007669"/>
    <property type="project" value="UniProtKB-KW"/>
</dbReference>
<dbReference type="PANTHER" id="PTHR10272:SF0">
    <property type="entry name" value="PLATELET-ACTIVATING FACTOR ACETYLHYDROLASE"/>
    <property type="match status" value="1"/>
</dbReference>
<gene>
    <name evidence="5" type="ORF">C798_00590</name>
</gene>
<dbReference type="PIRSF" id="PIRSF031982">
    <property type="entry name" value="UCP031982_abhydr"/>
    <property type="match status" value="1"/>
</dbReference>
<feature type="chain" id="PRO_5027095200" evidence="4">
    <location>
        <begin position="20"/>
        <end position="326"/>
    </location>
</feature>
<accession>A0A6M4A094</accession>
<dbReference type="InterPro" id="IPR029058">
    <property type="entry name" value="AB_hydrolase_fold"/>
</dbReference>
<dbReference type="PANTHER" id="PTHR10272">
    <property type="entry name" value="PLATELET-ACTIVATING FACTOR ACETYLHYDROLASE"/>
    <property type="match status" value="1"/>
</dbReference>
<sequence length="326" mass="35542">MLRILCLTAFCLCTKTGCAAGFQFIEVPADNDGPALRGAVWTPCEVSAEKLSVGPIVIRGVKNCAVSLSQLPLIVISHGYAGSLFDQRDTAEILADAGFVVASINHSDDNYQIRGGPNDKIVALATRTIDIKRLIDYMLRKWEWHQSLAPEKVGFYGFSRGGYTGLVLAGAKPDFSRLPLSSFSSCVSGSEGPACKQARQRLQELLDYPITHDERIQAAVIADPLSVVFDAEALKEVAIPVQLWSSAYGGDGVTPASVAAVRRNLRVAPDWHLVENATHFGFVLPCSAALRESHPDICGDQPGFNREAFHRDFNNRILAFFKKHLN</sequence>
<dbReference type="Proteomes" id="UP000501648">
    <property type="component" value="Chromosome"/>
</dbReference>
<reference evidence="5 6" key="1">
    <citation type="journal article" date="2012" name="J. Bacteriol.">
        <title>Genome sequence of the pathogenic Herbaspirillum seropedicae strain Os34, isolated from rice roots.</title>
        <authorList>
            <person name="Ye W."/>
            <person name="Ye S."/>
            <person name="Liu J."/>
            <person name="Chang S."/>
            <person name="Chen M."/>
            <person name="Zhu B."/>
            <person name="Guo L."/>
            <person name="An Q."/>
        </authorList>
    </citation>
    <scope>NUCLEOTIDE SEQUENCE [LARGE SCALE GENOMIC DNA]</scope>
    <source>
        <strain evidence="5 6">Os34</strain>
    </source>
</reference>
<evidence type="ECO:0000256" key="1">
    <source>
        <dbReference type="ARBA" id="ARBA00022801"/>
    </source>
</evidence>
<evidence type="ECO:0000313" key="6">
    <source>
        <dbReference type="Proteomes" id="UP000501648"/>
    </source>
</evidence>
<keyword evidence="2" id="KW-0442">Lipid degradation</keyword>
<evidence type="ECO:0000256" key="4">
    <source>
        <dbReference type="SAM" id="SignalP"/>
    </source>
</evidence>